<dbReference type="SUPFAM" id="SSF55920">
    <property type="entry name" value="Creatinase/aminopeptidase"/>
    <property type="match status" value="1"/>
</dbReference>
<comment type="similarity">
    <text evidence="2 6">Belongs to the peptidase M24B family.</text>
</comment>
<keyword evidence="3 6" id="KW-0479">Metal-binding</keyword>
<dbReference type="GO" id="GO:0004177">
    <property type="term" value="F:aminopeptidase activity"/>
    <property type="evidence" value="ECO:0007669"/>
    <property type="project" value="UniProtKB-KW"/>
</dbReference>
<keyword evidence="8" id="KW-0031">Aminopeptidase</keyword>
<sequence>MFMPGCLSKNKSPSDVCPFEQPDISTPIYKSTRPHLFRILNKALPEPLTILLPVAPRILQAESDGEYPNWKQTANVKYILDQFTIDGGVVGLTRKANANAETQDGELYDISVYLPIQTDRDVVFTGAYPSKEVLIEQFHVQEVYSVADLPAHLALKVKGGESVVSTVSQDILFQSLPASVISELEGENVKIPFSFEAQQAFWNAQLVRLTYASRLAAWVHKKVGKYISKADSITEIELHAEFTRLSALCGGDLQSYPPIVGAGPDAAVLHYRTGTFRGLAHAPVPDETFILIDAAPEFVGYTSDLTRTYPRHKKWNAQMKEVYGIVERVQSKFVHTHYQLDADWAAINLLSKIDLTEELIKAGFILGTVEEAVAANVANTVFMPHGLGHPVGLEVHDPTPASFIGSRFEAAFIPNEELGSFFAWSKETHPRLYDAALANFKVPKGHVCTVEPGVYFIPKLLEQVKKSPIAKFVNWTKIEEGDYVSLGGVRIEDVVLFDHAGNKRIITRE</sequence>
<name>A0A1Y2CSP5_9FUNG</name>
<dbReference type="InterPro" id="IPR052433">
    <property type="entry name" value="X-Pro_dipept-like"/>
</dbReference>
<reference evidence="8 9" key="1">
    <citation type="submission" date="2016-07" db="EMBL/GenBank/DDBJ databases">
        <title>Pervasive Adenine N6-methylation of Active Genes in Fungi.</title>
        <authorList>
            <consortium name="DOE Joint Genome Institute"/>
            <person name="Mondo S.J."/>
            <person name="Dannebaum R.O."/>
            <person name="Kuo R.C."/>
            <person name="Labutti K."/>
            <person name="Haridas S."/>
            <person name="Kuo A."/>
            <person name="Salamov A."/>
            <person name="Ahrendt S.R."/>
            <person name="Lipzen A."/>
            <person name="Sullivan W."/>
            <person name="Andreopoulos W.B."/>
            <person name="Clum A."/>
            <person name="Lindquist E."/>
            <person name="Daum C."/>
            <person name="Ramamoorthy G.K."/>
            <person name="Gryganskyi A."/>
            <person name="Culley D."/>
            <person name="Magnuson J.K."/>
            <person name="James T.Y."/>
            <person name="O'Malley M.A."/>
            <person name="Stajich J.E."/>
            <person name="Spatafora J.W."/>
            <person name="Visel A."/>
            <person name="Grigoriev I.V."/>
        </authorList>
    </citation>
    <scope>NUCLEOTIDE SEQUENCE [LARGE SCALE GENOMIC DNA]</scope>
    <source>
        <strain evidence="8 9">JEL800</strain>
    </source>
</reference>
<dbReference type="EMBL" id="MCGO01000008">
    <property type="protein sequence ID" value="ORY49977.1"/>
    <property type="molecule type" value="Genomic_DNA"/>
</dbReference>
<evidence type="ECO:0000256" key="3">
    <source>
        <dbReference type="ARBA" id="ARBA00022723"/>
    </source>
</evidence>
<accession>A0A1Y2CSP5</accession>
<keyword evidence="9" id="KW-1185">Reference proteome</keyword>
<gene>
    <name evidence="8" type="ORF">BCR33DRAFT_713572</name>
</gene>
<evidence type="ECO:0000313" key="9">
    <source>
        <dbReference type="Proteomes" id="UP000193642"/>
    </source>
</evidence>
<keyword evidence="5" id="KW-0464">Manganese</keyword>
<evidence type="ECO:0000256" key="1">
    <source>
        <dbReference type="ARBA" id="ARBA00001936"/>
    </source>
</evidence>
<evidence type="ECO:0000313" key="8">
    <source>
        <dbReference type="EMBL" id="ORY49977.1"/>
    </source>
</evidence>
<dbReference type="Gene3D" id="3.90.230.10">
    <property type="entry name" value="Creatinase/methionine aminopeptidase superfamily"/>
    <property type="match status" value="1"/>
</dbReference>
<evidence type="ECO:0000256" key="6">
    <source>
        <dbReference type="RuleBase" id="RU000590"/>
    </source>
</evidence>
<dbReference type="OrthoDB" id="10261878at2759"/>
<protein>
    <submittedName>
        <fullName evidence="8">Creatinase/aminopeptidase</fullName>
    </submittedName>
</protein>
<dbReference type="InterPro" id="IPR000994">
    <property type="entry name" value="Pept_M24"/>
</dbReference>
<dbReference type="STRING" id="329046.A0A1Y2CSP5"/>
<keyword evidence="8" id="KW-0645">Protease</keyword>
<dbReference type="GO" id="GO:0006508">
    <property type="term" value="P:proteolysis"/>
    <property type="evidence" value="ECO:0007669"/>
    <property type="project" value="TreeGrafter"/>
</dbReference>
<dbReference type="GO" id="GO:0046872">
    <property type="term" value="F:metal ion binding"/>
    <property type="evidence" value="ECO:0007669"/>
    <property type="project" value="UniProtKB-KW"/>
</dbReference>
<dbReference type="InterPro" id="IPR036005">
    <property type="entry name" value="Creatinase/aminopeptidase-like"/>
</dbReference>
<evidence type="ECO:0000256" key="2">
    <source>
        <dbReference type="ARBA" id="ARBA00008766"/>
    </source>
</evidence>
<dbReference type="Proteomes" id="UP000193642">
    <property type="component" value="Unassembled WGS sequence"/>
</dbReference>
<keyword evidence="4" id="KW-0378">Hydrolase</keyword>
<dbReference type="PROSITE" id="PS00491">
    <property type="entry name" value="PROLINE_PEPTIDASE"/>
    <property type="match status" value="1"/>
</dbReference>
<proteinExistence type="inferred from homology"/>
<dbReference type="Pfam" id="PF00557">
    <property type="entry name" value="Peptidase_M24"/>
    <property type="match status" value="1"/>
</dbReference>
<comment type="caution">
    <text evidence="8">The sequence shown here is derived from an EMBL/GenBank/DDBJ whole genome shotgun (WGS) entry which is preliminary data.</text>
</comment>
<organism evidence="8 9">
    <name type="scientific">Rhizoclosmatium globosum</name>
    <dbReference type="NCBI Taxonomy" id="329046"/>
    <lineage>
        <taxon>Eukaryota</taxon>
        <taxon>Fungi</taxon>
        <taxon>Fungi incertae sedis</taxon>
        <taxon>Chytridiomycota</taxon>
        <taxon>Chytridiomycota incertae sedis</taxon>
        <taxon>Chytridiomycetes</taxon>
        <taxon>Chytridiales</taxon>
        <taxon>Chytriomycetaceae</taxon>
        <taxon>Rhizoclosmatium</taxon>
    </lineage>
</organism>
<dbReference type="InterPro" id="IPR001131">
    <property type="entry name" value="Peptidase_M24B_aminopep-P_CS"/>
</dbReference>
<dbReference type="AlphaFoldDB" id="A0A1Y2CSP5"/>
<comment type="cofactor">
    <cofactor evidence="1">
        <name>Mn(2+)</name>
        <dbReference type="ChEBI" id="CHEBI:29035"/>
    </cofactor>
</comment>
<evidence type="ECO:0000256" key="4">
    <source>
        <dbReference type="ARBA" id="ARBA00022801"/>
    </source>
</evidence>
<dbReference type="PANTHER" id="PTHR43226:SF4">
    <property type="entry name" value="XAA-PRO AMINOPEPTIDASE 3"/>
    <property type="match status" value="1"/>
</dbReference>
<evidence type="ECO:0000259" key="7">
    <source>
        <dbReference type="Pfam" id="PF00557"/>
    </source>
</evidence>
<evidence type="ECO:0000256" key="5">
    <source>
        <dbReference type="ARBA" id="ARBA00023211"/>
    </source>
</evidence>
<dbReference type="PANTHER" id="PTHR43226">
    <property type="entry name" value="XAA-PRO AMINOPEPTIDASE 3"/>
    <property type="match status" value="1"/>
</dbReference>
<feature type="domain" description="Peptidase M24" evidence="7">
    <location>
        <begin position="210"/>
        <end position="496"/>
    </location>
</feature>